<evidence type="ECO:0000313" key="3">
    <source>
        <dbReference type="Proteomes" id="UP001168821"/>
    </source>
</evidence>
<proteinExistence type="predicted"/>
<organism evidence="2 3">
    <name type="scientific">Zophobas morio</name>
    <dbReference type="NCBI Taxonomy" id="2755281"/>
    <lineage>
        <taxon>Eukaryota</taxon>
        <taxon>Metazoa</taxon>
        <taxon>Ecdysozoa</taxon>
        <taxon>Arthropoda</taxon>
        <taxon>Hexapoda</taxon>
        <taxon>Insecta</taxon>
        <taxon>Pterygota</taxon>
        <taxon>Neoptera</taxon>
        <taxon>Endopterygota</taxon>
        <taxon>Coleoptera</taxon>
        <taxon>Polyphaga</taxon>
        <taxon>Cucujiformia</taxon>
        <taxon>Tenebrionidae</taxon>
        <taxon>Zophobas</taxon>
    </lineage>
</organism>
<dbReference type="Proteomes" id="UP001168821">
    <property type="component" value="Unassembled WGS sequence"/>
</dbReference>
<sequence length="128" mass="14853">MPRSTHPQYDYDRKNSTSNRSFVAKEPTQRNRKRARNKKWIIHPFPTNSQTKKKQVSVRAIEFVNKSPPPIVHFSHNSILMQISNLSAIKPHLIQLTVSYLVISWIFNPVVDSSLLAALMTPYIIRFP</sequence>
<dbReference type="EMBL" id="JALNTZ010000004">
    <property type="protein sequence ID" value="KAJ3656857.1"/>
    <property type="molecule type" value="Genomic_DNA"/>
</dbReference>
<feature type="region of interest" description="Disordered" evidence="1">
    <location>
        <begin position="1"/>
        <end position="38"/>
    </location>
</feature>
<keyword evidence="3" id="KW-1185">Reference proteome</keyword>
<reference evidence="2" key="1">
    <citation type="journal article" date="2023" name="G3 (Bethesda)">
        <title>Whole genome assemblies of Zophobas morio and Tenebrio molitor.</title>
        <authorList>
            <person name="Kaur S."/>
            <person name="Stinson S.A."/>
            <person name="diCenzo G.C."/>
        </authorList>
    </citation>
    <scope>NUCLEOTIDE SEQUENCE</scope>
    <source>
        <strain evidence="2">QUZm001</strain>
    </source>
</reference>
<gene>
    <name evidence="2" type="ORF">Zmor_015902</name>
</gene>
<dbReference type="AlphaFoldDB" id="A0AA38MHW9"/>
<accession>A0AA38MHW9</accession>
<evidence type="ECO:0000313" key="2">
    <source>
        <dbReference type="EMBL" id="KAJ3656857.1"/>
    </source>
</evidence>
<evidence type="ECO:0000256" key="1">
    <source>
        <dbReference type="SAM" id="MobiDB-lite"/>
    </source>
</evidence>
<comment type="caution">
    <text evidence="2">The sequence shown here is derived from an EMBL/GenBank/DDBJ whole genome shotgun (WGS) entry which is preliminary data.</text>
</comment>
<name>A0AA38MHW9_9CUCU</name>
<protein>
    <submittedName>
        <fullName evidence="2">Uncharacterized protein</fullName>
    </submittedName>
</protein>